<dbReference type="EMBL" id="BAABHA010000011">
    <property type="protein sequence ID" value="GAA4388441.1"/>
    <property type="molecule type" value="Genomic_DNA"/>
</dbReference>
<gene>
    <name evidence="1" type="ORF">GCM10023186_34990</name>
</gene>
<organism evidence="1 2">
    <name type="scientific">Hymenobacter koreensis</name>
    <dbReference type="NCBI Taxonomy" id="1084523"/>
    <lineage>
        <taxon>Bacteria</taxon>
        <taxon>Pseudomonadati</taxon>
        <taxon>Bacteroidota</taxon>
        <taxon>Cytophagia</taxon>
        <taxon>Cytophagales</taxon>
        <taxon>Hymenobacteraceae</taxon>
        <taxon>Hymenobacter</taxon>
    </lineage>
</organism>
<comment type="caution">
    <text evidence="1">The sequence shown here is derived from an EMBL/GenBank/DDBJ whole genome shotgun (WGS) entry which is preliminary data.</text>
</comment>
<sequence>MPVLAPARMSSPLAPLESMLRSWPLLRSHFRGRDYLPEPELRAFVAAAVPGVPTAAWPVVLQGLVRSQLLHETVPGVLAFEADPYVSAGKPVLAPAWIALWQHLQARLGCC</sequence>
<proteinExistence type="predicted"/>
<protein>
    <submittedName>
        <fullName evidence="1">Uncharacterized protein</fullName>
    </submittedName>
</protein>
<keyword evidence="2" id="KW-1185">Reference proteome</keyword>
<evidence type="ECO:0000313" key="1">
    <source>
        <dbReference type="EMBL" id="GAA4388441.1"/>
    </source>
</evidence>
<evidence type="ECO:0000313" key="2">
    <source>
        <dbReference type="Proteomes" id="UP001500454"/>
    </source>
</evidence>
<reference evidence="2" key="1">
    <citation type="journal article" date="2019" name="Int. J. Syst. Evol. Microbiol.">
        <title>The Global Catalogue of Microorganisms (GCM) 10K type strain sequencing project: providing services to taxonomists for standard genome sequencing and annotation.</title>
        <authorList>
            <consortium name="The Broad Institute Genomics Platform"/>
            <consortium name="The Broad Institute Genome Sequencing Center for Infectious Disease"/>
            <person name="Wu L."/>
            <person name="Ma J."/>
        </authorList>
    </citation>
    <scope>NUCLEOTIDE SEQUENCE [LARGE SCALE GENOMIC DNA]</scope>
    <source>
        <strain evidence="2">JCM 17924</strain>
    </source>
</reference>
<accession>A0ABP8JBX6</accession>
<dbReference type="Proteomes" id="UP001500454">
    <property type="component" value="Unassembled WGS sequence"/>
</dbReference>
<name>A0ABP8JBX6_9BACT</name>